<sequence length="200" mass="22151">MSSDTVIASQKPAWRRRTYLIDRQFQLKYILMLSSIGAGSIGLFGVLAWWAHTAALEAGSSAEGLAGMTILWLTVMAVVGTGVALALFGLVFTHRVAGPVYVMNLYVEALAAGHYPRLRPLRKYDELKKFFDRFSHAVERIRAREADEAQALSRAVEAFRPLATTEEARAALQVLEELQSRKREAVDKPVTASQPIPPPR</sequence>
<name>A0ABU5HE66_9BACT</name>
<evidence type="ECO:0000256" key="1">
    <source>
        <dbReference type="SAM" id="MobiDB-lite"/>
    </source>
</evidence>
<comment type="caution">
    <text evidence="3">The sequence shown here is derived from an EMBL/GenBank/DDBJ whole genome shotgun (WGS) entry which is preliminary data.</text>
</comment>
<dbReference type="EMBL" id="JAXIVS010000016">
    <property type="protein sequence ID" value="MDY7231758.1"/>
    <property type="molecule type" value="Genomic_DNA"/>
</dbReference>
<keyword evidence="4" id="KW-1185">Reference proteome</keyword>
<feature type="region of interest" description="Disordered" evidence="1">
    <location>
        <begin position="181"/>
        <end position="200"/>
    </location>
</feature>
<evidence type="ECO:0000256" key="2">
    <source>
        <dbReference type="SAM" id="Phobius"/>
    </source>
</evidence>
<evidence type="ECO:0000313" key="3">
    <source>
        <dbReference type="EMBL" id="MDY7231758.1"/>
    </source>
</evidence>
<keyword evidence="2" id="KW-1133">Transmembrane helix</keyword>
<evidence type="ECO:0000313" key="4">
    <source>
        <dbReference type="Proteomes" id="UP001291309"/>
    </source>
</evidence>
<protein>
    <submittedName>
        <fullName evidence="3">Signal protein</fullName>
    </submittedName>
</protein>
<keyword evidence="2" id="KW-0812">Transmembrane</keyword>
<dbReference type="RefSeq" id="WP_321550474.1">
    <property type="nucleotide sequence ID" value="NZ_JAXIVS010000016.1"/>
</dbReference>
<gene>
    <name evidence="3" type="ORF">SYV04_35555</name>
</gene>
<dbReference type="Proteomes" id="UP001291309">
    <property type="component" value="Unassembled WGS sequence"/>
</dbReference>
<keyword evidence="2" id="KW-0472">Membrane</keyword>
<feature type="transmembrane region" description="Helical" evidence="2">
    <location>
        <begin position="70"/>
        <end position="93"/>
    </location>
</feature>
<feature type="transmembrane region" description="Helical" evidence="2">
    <location>
        <begin position="29"/>
        <end position="50"/>
    </location>
</feature>
<reference evidence="3 4" key="1">
    <citation type="submission" date="2023-12" db="EMBL/GenBank/DDBJ databases">
        <title>the genome sequence of Hyalangium sp. s54d21.</title>
        <authorList>
            <person name="Zhang X."/>
        </authorList>
    </citation>
    <scope>NUCLEOTIDE SEQUENCE [LARGE SCALE GENOMIC DNA]</scope>
    <source>
        <strain evidence="4">s54d21</strain>
    </source>
</reference>
<accession>A0ABU5HE66</accession>
<proteinExistence type="predicted"/>
<organism evidence="3 4">
    <name type="scientific">Hyalangium rubrum</name>
    <dbReference type="NCBI Taxonomy" id="3103134"/>
    <lineage>
        <taxon>Bacteria</taxon>
        <taxon>Pseudomonadati</taxon>
        <taxon>Myxococcota</taxon>
        <taxon>Myxococcia</taxon>
        <taxon>Myxococcales</taxon>
        <taxon>Cystobacterineae</taxon>
        <taxon>Archangiaceae</taxon>
        <taxon>Hyalangium</taxon>
    </lineage>
</organism>